<dbReference type="GO" id="GO:0046677">
    <property type="term" value="P:response to antibiotic"/>
    <property type="evidence" value="ECO:0007669"/>
    <property type="project" value="InterPro"/>
</dbReference>
<accession>A0A516R8Q1</accession>
<protein>
    <submittedName>
        <fullName evidence="4">Penicillin-binding protein</fullName>
    </submittedName>
</protein>
<dbReference type="GO" id="GO:0008658">
    <property type="term" value="F:penicillin binding"/>
    <property type="evidence" value="ECO:0007669"/>
    <property type="project" value="InterPro"/>
</dbReference>
<dbReference type="InterPro" id="IPR001460">
    <property type="entry name" value="PCN-bd_Tpept"/>
</dbReference>
<dbReference type="PANTHER" id="PTHR30627:SF24">
    <property type="entry name" value="PENICILLIN-BINDING PROTEIN 4B"/>
    <property type="match status" value="1"/>
</dbReference>
<evidence type="ECO:0000259" key="2">
    <source>
        <dbReference type="Pfam" id="PF00905"/>
    </source>
</evidence>
<dbReference type="RefSeq" id="WP_144003899.1">
    <property type="nucleotide sequence ID" value="NZ_CP040916.1"/>
</dbReference>
<name>A0A516R8Q1_STRST</name>
<dbReference type="Pfam" id="PF00905">
    <property type="entry name" value="Transpeptidase"/>
    <property type="match status" value="1"/>
</dbReference>
<feature type="domain" description="NTF2-like N-terminal transpeptidase" evidence="3">
    <location>
        <begin position="66"/>
        <end position="183"/>
    </location>
</feature>
<dbReference type="GO" id="GO:0071972">
    <property type="term" value="F:peptidoglycan L,D-transpeptidase activity"/>
    <property type="evidence" value="ECO:0007669"/>
    <property type="project" value="TreeGrafter"/>
</dbReference>
<dbReference type="FunFam" id="3.40.710.10:FF:000061">
    <property type="entry name" value="Penicillin-binding protein A"/>
    <property type="match status" value="1"/>
</dbReference>
<evidence type="ECO:0000259" key="3">
    <source>
        <dbReference type="Pfam" id="PF05223"/>
    </source>
</evidence>
<dbReference type="InterPro" id="IPR007887">
    <property type="entry name" value="MecA_N"/>
</dbReference>
<dbReference type="InterPro" id="IPR050515">
    <property type="entry name" value="Beta-lactam/transpept"/>
</dbReference>
<evidence type="ECO:0000256" key="1">
    <source>
        <dbReference type="SAM" id="MobiDB-lite"/>
    </source>
</evidence>
<dbReference type="InterPro" id="IPR012338">
    <property type="entry name" value="Beta-lactam/transpept-like"/>
</dbReference>
<dbReference type="SUPFAM" id="SSF56601">
    <property type="entry name" value="beta-lactamase/transpeptidase-like"/>
    <property type="match status" value="1"/>
</dbReference>
<dbReference type="Pfam" id="PF05223">
    <property type="entry name" value="MecA_N"/>
    <property type="match status" value="1"/>
</dbReference>
<dbReference type="AlphaFoldDB" id="A0A516R8Q1"/>
<feature type="domain" description="Penicillin-binding protein transpeptidase" evidence="2">
    <location>
        <begin position="299"/>
        <end position="572"/>
    </location>
</feature>
<dbReference type="GO" id="GO:0005886">
    <property type="term" value="C:plasma membrane"/>
    <property type="evidence" value="ECO:0007669"/>
    <property type="project" value="TreeGrafter"/>
</dbReference>
<sequence>MGKRRRVAERKKVRPGVLGGAVVAVVCGVGFAAYALAGEPETEGSGGADGKAVASGPPTAAEVRTTARGFLTAWAAGDVDRAAALTDDRDAARKALRSYREDAHVTKVRLTPGKPASRRSAKVPFKAAATVSYEGNRKTRGTVGTVRKPYAYASALRVVRRTSDGKALVAWRPSVVHPELKPGDRLVTGEAGNPPIKALARDGGALTAATYPSLGTVIDGLRDKYGKKAGGTGGIELRVVRKDARDAARTKTKSDDAKVTPDKTLLTLAPGTPGTLKTTISPKAQAAAERETAKRKGASVVVVRPSTGEILAVANSSPGGFNTAFQGSLAPGSTMKVVSSSLLLEKKLAGVDKKHPCPKYETYGGWKFQNDDKFQIKNGTFRASFARSCNTAFISQAKKLSDDDLTRQARDVFGLGNDNWSIGVSSFDGAVPVQSDAQMAASLIGQGGVRMNPLNMASVAATVKSGTFRQPYLVPPALDERKLATAARKMSPSTASALRDLMHYTAVAGTAVKPMSGLGADSGAKTGSAEVDGQKKPNGWFTAYRGDVAAAAVVQAGGHGGDSAGPVVRAVLLAGG</sequence>
<evidence type="ECO:0000313" key="5">
    <source>
        <dbReference type="Proteomes" id="UP000316806"/>
    </source>
</evidence>
<feature type="region of interest" description="Disordered" evidence="1">
    <location>
        <begin position="41"/>
        <end position="60"/>
    </location>
</feature>
<dbReference type="Gene3D" id="3.40.710.10">
    <property type="entry name" value="DD-peptidase/beta-lactamase superfamily"/>
    <property type="match status" value="1"/>
</dbReference>
<dbReference type="EMBL" id="CP040916">
    <property type="protein sequence ID" value="QDQ12031.1"/>
    <property type="molecule type" value="Genomic_DNA"/>
</dbReference>
<dbReference type="GO" id="GO:0071555">
    <property type="term" value="P:cell wall organization"/>
    <property type="evidence" value="ECO:0007669"/>
    <property type="project" value="TreeGrafter"/>
</dbReference>
<gene>
    <name evidence="4" type="ORF">FH965_16820</name>
</gene>
<dbReference type="Proteomes" id="UP000316806">
    <property type="component" value="Chromosome"/>
</dbReference>
<reference evidence="4 5" key="1">
    <citation type="journal article" date="2019" name="J. Ind. Microbiol. Biotechnol.">
        <title>The complete genomic sequence of Streptomyces spectabilis NRRL-2792 and identification of secondary metabolite biosynthetic gene clusters.</title>
        <authorList>
            <person name="Sinha A."/>
            <person name="Phillips-Salemka S."/>
            <person name="Niraula T.A."/>
            <person name="Short K.A."/>
            <person name="Niraula N.P."/>
        </authorList>
    </citation>
    <scope>NUCLEOTIDE SEQUENCE [LARGE SCALE GENOMIC DNA]</scope>
    <source>
        <strain evidence="4 5">NRRL 2792</strain>
    </source>
</reference>
<proteinExistence type="predicted"/>
<organism evidence="4 5">
    <name type="scientific">Streptomyces spectabilis</name>
    <dbReference type="NCBI Taxonomy" id="68270"/>
    <lineage>
        <taxon>Bacteria</taxon>
        <taxon>Bacillati</taxon>
        <taxon>Actinomycetota</taxon>
        <taxon>Actinomycetes</taxon>
        <taxon>Kitasatosporales</taxon>
        <taxon>Streptomycetaceae</taxon>
        <taxon>Streptomyces</taxon>
    </lineage>
</organism>
<evidence type="ECO:0000313" key="4">
    <source>
        <dbReference type="EMBL" id="QDQ12031.1"/>
    </source>
</evidence>
<dbReference type="PANTHER" id="PTHR30627">
    <property type="entry name" value="PEPTIDOGLYCAN D,D-TRANSPEPTIDASE"/>
    <property type="match status" value="1"/>
</dbReference>